<keyword evidence="1" id="KW-0812">Transmembrane</keyword>
<dbReference type="OrthoDB" id="100177at2"/>
<reference evidence="2 3" key="1">
    <citation type="submission" date="2015-11" db="EMBL/GenBank/DDBJ databases">
        <title>Draft Genome Sequence of the Strain BR 10423 (Rhizobium sp.) isolated from nodules of Mimosa pudica.</title>
        <authorList>
            <person name="Barauna A.C."/>
            <person name="Zilli J.E."/>
            <person name="Simoes-Araujo J.L."/>
            <person name="Reis V.M."/>
            <person name="James E.K."/>
            <person name="Reis F.B.Jr."/>
            <person name="Rouws L.F."/>
            <person name="Passos S.R."/>
            <person name="Gois S.R."/>
        </authorList>
    </citation>
    <scope>NUCLEOTIDE SEQUENCE [LARGE SCALE GENOMIC DNA]</scope>
    <source>
        <strain evidence="2 3">BR10423</strain>
    </source>
</reference>
<dbReference type="EMBL" id="LNCD01000124">
    <property type="protein sequence ID" value="KWV43678.1"/>
    <property type="molecule type" value="Genomic_DNA"/>
</dbReference>
<feature type="transmembrane region" description="Helical" evidence="1">
    <location>
        <begin position="151"/>
        <end position="170"/>
    </location>
</feature>
<dbReference type="AlphaFoldDB" id="A0A109J7B0"/>
<organism evidence="2 3">
    <name type="scientific">Rhizobium altiplani</name>
    <dbReference type="NCBI Taxonomy" id="1864509"/>
    <lineage>
        <taxon>Bacteria</taxon>
        <taxon>Pseudomonadati</taxon>
        <taxon>Pseudomonadota</taxon>
        <taxon>Alphaproteobacteria</taxon>
        <taxon>Hyphomicrobiales</taxon>
        <taxon>Rhizobiaceae</taxon>
        <taxon>Rhizobium/Agrobacterium group</taxon>
        <taxon>Rhizobium</taxon>
    </lineage>
</organism>
<sequence length="313" mass="34008">MSSQGDDLSLEPERVRDQLDRILSSAEFQVPGRSRRFLAYVVDEALAGRSENLKAYTIAQAVFGRDASFDAQNDPVVRIETGRIRRALERYYLVVGQSDPIHITIPKGGYVPSFTASQSEIASGRHSPGKDVDVQEAPVAQHKRPLAYRDFILPVGVLLVIAAMGMLVLMRPLQELVASLNPSSGTPLPAGDEMRPQIVVEPLVGIGRDNGDAGIAKSLTDGVIVELTKVKSIAVRTPGPKAHIAAPNQPSLSIQGSVGTEDKRLHVQIRLVDRADGTVVWTGAYDRNLDEGRILDVQDEIARLIADAISRRQ</sequence>
<gene>
    <name evidence="2" type="ORF">AS026_18450</name>
</gene>
<keyword evidence="1" id="KW-0472">Membrane</keyword>
<evidence type="ECO:0000313" key="2">
    <source>
        <dbReference type="EMBL" id="KWV43678.1"/>
    </source>
</evidence>
<proteinExistence type="predicted"/>
<keyword evidence="1" id="KW-1133">Transmembrane helix</keyword>
<name>A0A109J7B0_9HYPH</name>
<protein>
    <recommendedName>
        <fullName evidence="4">TolB N-terminal domain-containing protein</fullName>
    </recommendedName>
</protein>
<dbReference type="Proteomes" id="UP000068164">
    <property type="component" value="Unassembled WGS sequence"/>
</dbReference>
<dbReference type="RefSeq" id="WP_062374277.1">
    <property type="nucleotide sequence ID" value="NZ_LNCD01000124.1"/>
</dbReference>
<evidence type="ECO:0000313" key="3">
    <source>
        <dbReference type="Proteomes" id="UP000068164"/>
    </source>
</evidence>
<accession>A0A109J7B0</accession>
<keyword evidence="3" id="KW-1185">Reference proteome</keyword>
<comment type="caution">
    <text evidence="2">The sequence shown here is derived from an EMBL/GenBank/DDBJ whole genome shotgun (WGS) entry which is preliminary data.</text>
</comment>
<evidence type="ECO:0008006" key="4">
    <source>
        <dbReference type="Google" id="ProtNLM"/>
    </source>
</evidence>
<evidence type="ECO:0000256" key="1">
    <source>
        <dbReference type="SAM" id="Phobius"/>
    </source>
</evidence>